<evidence type="ECO:0000256" key="8">
    <source>
        <dbReference type="ARBA" id="ARBA00023136"/>
    </source>
</evidence>
<protein>
    <recommendedName>
        <fullName evidence="4">Flagellar motor switch protein FliM</fullName>
    </recommendedName>
</protein>
<name>A0A4R8VH73_9MICO</name>
<reference evidence="11 12" key="1">
    <citation type="submission" date="2019-03" db="EMBL/GenBank/DDBJ databases">
        <title>Genomics of glacier-inhabiting Cryobacterium strains.</title>
        <authorList>
            <person name="Liu Q."/>
            <person name="Xin Y.-H."/>
        </authorList>
    </citation>
    <scope>NUCLEOTIDE SEQUENCE [LARGE SCALE GENOMIC DNA]</scope>
    <source>
        <strain evidence="11 12">Hh34</strain>
    </source>
</reference>
<keyword evidence="7" id="KW-0283">Flagellar rotation</keyword>
<dbReference type="GO" id="GO:0003774">
    <property type="term" value="F:cytoskeletal motor activity"/>
    <property type="evidence" value="ECO:0007669"/>
    <property type="project" value="InterPro"/>
</dbReference>
<evidence type="ECO:0000256" key="2">
    <source>
        <dbReference type="ARBA" id="ARBA00004202"/>
    </source>
</evidence>
<evidence type="ECO:0000256" key="3">
    <source>
        <dbReference type="ARBA" id="ARBA00011049"/>
    </source>
</evidence>
<dbReference type="GO" id="GO:0050918">
    <property type="term" value="P:positive chemotaxis"/>
    <property type="evidence" value="ECO:0007669"/>
    <property type="project" value="TreeGrafter"/>
</dbReference>
<dbReference type="CDD" id="cd17908">
    <property type="entry name" value="FliM"/>
    <property type="match status" value="1"/>
</dbReference>
<dbReference type="SUPFAM" id="SSF103039">
    <property type="entry name" value="CheC-like"/>
    <property type="match status" value="1"/>
</dbReference>
<dbReference type="EMBL" id="SOFE01000023">
    <property type="protein sequence ID" value="TFB83108.1"/>
    <property type="molecule type" value="Genomic_DNA"/>
</dbReference>
<sequence length="340" mass="36870">MPAKRKTTLPPHQGIRHPLSDFCSTSYILARTADSANVTVQEQIQTGAPIKAVKSVELYDFRRPTTLARDHARVLELAFETFARQWGTQITARVRALCTITCDQVLMQTYDEYAGSLPPKTAMVLCTISALEAKSVIQLPTVTGLTWVNHMLGGNGSQVIPAGRNFTPIELALMRQMMTEALEDLRYSFGPLLVNDFTVDGIQYNSQFAQAAAPADLMIVATFSIRIERNTTTATLAIPAAALMPQLGEANPMRITTNSAEYLQAQLAAVPVDVALRLTPARVLPSRILSLMVGDVLPIPHPKHRPLDLAVGDQALARAAVGANGSRLACIVIDTEESTP</sequence>
<dbReference type="GO" id="GO:0071978">
    <property type="term" value="P:bacterial-type flagellum-dependent swarming motility"/>
    <property type="evidence" value="ECO:0007669"/>
    <property type="project" value="TreeGrafter"/>
</dbReference>
<evidence type="ECO:0000259" key="10">
    <source>
        <dbReference type="Pfam" id="PF01052"/>
    </source>
</evidence>
<dbReference type="InterPro" id="IPR036429">
    <property type="entry name" value="SpoA-like_sf"/>
</dbReference>
<keyword evidence="8" id="KW-0472">Membrane</keyword>
<proteinExistence type="inferred from homology"/>
<dbReference type="PIRSF" id="PIRSF002888">
    <property type="entry name" value="FliM"/>
    <property type="match status" value="1"/>
</dbReference>
<keyword evidence="6" id="KW-0145">Chemotaxis</keyword>
<evidence type="ECO:0000313" key="11">
    <source>
        <dbReference type="EMBL" id="TFB83108.1"/>
    </source>
</evidence>
<dbReference type="Gene3D" id="2.30.330.10">
    <property type="entry name" value="SpoA-like"/>
    <property type="match status" value="1"/>
</dbReference>
<dbReference type="InterPro" id="IPR001543">
    <property type="entry name" value="FliN-like_C"/>
</dbReference>
<evidence type="ECO:0000256" key="7">
    <source>
        <dbReference type="ARBA" id="ARBA00022779"/>
    </source>
</evidence>
<comment type="subcellular location">
    <subcellularLocation>
        <location evidence="1">Bacterial flagellum basal body</location>
    </subcellularLocation>
    <subcellularLocation>
        <location evidence="2">Cell membrane</location>
        <topology evidence="2">Peripheral membrane protein</topology>
    </subcellularLocation>
</comment>
<dbReference type="PANTHER" id="PTHR30034">
    <property type="entry name" value="FLAGELLAR MOTOR SWITCH PROTEIN FLIM"/>
    <property type="match status" value="1"/>
</dbReference>
<gene>
    <name evidence="11" type="ORF">E3O11_14960</name>
</gene>
<evidence type="ECO:0000256" key="5">
    <source>
        <dbReference type="ARBA" id="ARBA00022475"/>
    </source>
</evidence>
<dbReference type="Pfam" id="PF02154">
    <property type="entry name" value="FliM"/>
    <property type="match status" value="1"/>
</dbReference>
<comment type="similarity">
    <text evidence="3">Belongs to the FliM family.</text>
</comment>
<dbReference type="GO" id="GO:0005886">
    <property type="term" value="C:plasma membrane"/>
    <property type="evidence" value="ECO:0007669"/>
    <property type="project" value="UniProtKB-SubCell"/>
</dbReference>
<dbReference type="Proteomes" id="UP000297963">
    <property type="component" value="Unassembled WGS sequence"/>
</dbReference>
<accession>A0A4R8VH73</accession>
<feature type="domain" description="Flagellar motor switch protein FliN-like C-terminal" evidence="10">
    <location>
        <begin position="266"/>
        <end position="334"/>
    </location>
</feature>
<comment type="caution">
    <text evidence="11">The sequence shown here is derived from an EMBL/GenBank/DDBJ whole genome shotgun (WGS) entry which is preliminary data.</text>
</comment>
<evidence type="ECO:0000256" key="4">
    <source>
        <dbReference type="ARBA" id="ARBA00021898"/>
    </source>
</evidence>
<dbReference type="InterPro" id="IPR028976">
    <property type="entry name" value="CheC-like_sf"/>
</dbReference>
<evidence type="ECO:0000256" key="1">
    <source>
        <dbReference type="ARBA" id="ARBA00004117"/>
    </source>
</evidence>
<evidence type="ECO:0000256" key="9">
    <source>
        <dbReference type="ARBA" id="ARBA00023143"/>
    </source>
</evidence>
<dbReference type="InterPro" id="IPR001689">
    <property type="entry name" value="Flag_FliM"/>
</dbReference>
<evidence type="ECO:0000313" key="12">
    <source>
        <dbReference type="Proteomes" id="UP000297963"/>
    </source>
</evidence>
<dbReference type="GO" id="GO:0009425">
    <property type="term" value="C:bacterial-type flagellum basal body"/>
    <property type="evidence" value="ECO:0007669"/>
    <property type="project" value="UniProtKB-SubCell"/>
</dbReference>
<dbReference type="Gene3D" id="3.40.1550.10">
    <property type="entry name" value="CheC-like"/>
    <property type="match status" value="1"/>
</dbReference>
<keyword evidence="9" id="KW-0975">Bacterial flagellum</keyword>
<dbReference type="Pfam" id="PF01052">
    <property type="entry name" value="FliMN_C"/>
    <property type="match status" value="1"/>
</dbReference>
<dbReference type="SUPFAM" id="SSF101801">
    <property type="entry name" value="Surface presentation of antigens (SPOA)"/>
    <property type="match status" value="1"/>
</dbReference>
<dbReference type="PANTHER" id="PTHR30034:SF6">
    <property type="entry name" value="YOP PROTEINS TRANSLOCATION PROTEIN Q"/>
    <property type="match status" value="1"/>
</dbReference>
<dbReference type="AlphaFoldDB" id="A0A4R8VH73"/>
<evidence type="ECO:0000256" key="6">
    <source>
        <dbReference type="ARBA" id="ARBA00022500"/>
    </source>
</evidence>
<keyword evidence="5" id="KW-1003">Cell membrane</keyword>
<organism evidence="11 12">
    <name type="scientific">Cryobacterium levicorallinum</name>
    <dbReference type="NCBI Taxonomy" id="995038"/>
    <lineage>
        <taxon>Bacteria</taxon>
        <taxon>Bacillati</taxon>
        <taxon>Actinomycetota</taxon>
        <taxon>Actinomycetes</taxon>
        <taxon>Micrococcales</taxon>
        <taxon>Microbacteriaceae</taxon>
        <taxon>Cryobacterium</taxon>
    </lineage>
</organism>